<keyword evidence="3" id="KW-1185">Reference proteome</keyword>
<dbReference type="EMBL" id="PGGS01000928">
    <property type="protein sequence ID" value="PNH01339.1"/>
    <property type="molecule type" value="Genomic_DNA"/>
</dbReference>
<sequence>VPARRHLLLPHQPLRAGQGGGLAGGHGARGPTGGRPLPAQRAVRAGRKGAAGAGPGGAGAAGALRPKGLQGTVRAALPQQHLHTAAAAAEPALHAAGRQRPARHGGHRDVRQGVGRSARTAGAGLGARQRAGHEGARAGPGARGVRALAVRGQLAAQPAGARDGLHDNL</sequence>
<dbReference type="Proteomes" id="UP000236333">
    <property type="component" value="Unassembled WGS sequence"/>
</dbReference>
<evidence type="ECO:0000313" key="2">
    <source>
        <dbReference type="EMBL" id="PNH01339.1"/>
    </source>
</evidence>
<reference evidence="2 3" key="1">
    <citation type="journal article" date="2017" name="Mol. Biol. Evol.">
        <title>The 4-celled Tetrabaena socialis nuclear genome reveals the essential components for genetic control of cell number at the origin of multicellularity in the volvocine lineage.</title>
        <authorList>
            <person name="Featherston J."/>
            <person name="Arakaki Y."/>
            <person name="Hanschen E.R."/>
            <person name="Ferris P.J."/>
            <person name="Michod R.E."/>
            <person name="Olson B.J.S.C."/>
            <person name="Nozaki H."/>
            <person name="Durand P.M."/>
        </authorList>
    </citation>
    <scope>NUCLEOTIDE SEQUENCE [LARGE SCALE GENOMIC DNA]</scope>
    <source>
        <strain evidence="2 3">NIES-571</strain>
    </source>
</reference>
<gene>
    <name evidence="2" type="ORF">TSOC_012785</name>
</gene>
<name>A0A2J7ZM45_9CHLO</name>
<feature type="compositionally biased region" description="Low complexity" evidence="1">
    <location>
        <begin position="61"/>
        <end position="96"/>
    </location>
</feature>
<feature type="compositionally biased region" description="Gly residues" evidence="1">
    <location>
        <begin position="49"/>
        <end position="60"/>
    </location>
</feature>
<feature type="compositionally biased region" description="Low complexity" evidence="1">
    <location>
        <begin position="115"/>
        <end position="129"/>
    </location>
</feature>
<feature type="compositionally biased region" description="Gly residues" evidence="1">
    <location>
        <begin position="17"/>
        <end position="33"/>
    </location>
</feature>
<organism evidence="2 3">
    <name type="scientific">Tetrabaena socialis</name>
    <dbReference type="NCBI Taxonomy" id="47790"/>
    <lineage>
        <taxon>Eukaryota</taxon>
        <taxon>Viridiplantae</taxon>
        <taxon>Chlorophyta</taxon>
        <taxon>core chlorophytes</taxon>
        <taxon>Chlorophyceae</taxon>
        <taxon>CS clade</taxon>
        <taxon>Chlamydomonadales</taxon>
        <taxon>Tetrabaenaceae</taxon>
        <taxon>Tetrabaena</taxon>
    </lineage>
</organism>
<protein>
    <submittedName>
        <fullName evidence="2">Uncharacterized protein</fullName>
    </submittedName>
</protein>
<feature type="non-terminal residue" evidence="2">
    <location>
        <position position="169"/>
    </location>
</feature>
<feature type="non-terminal residue" evidence="2">
    <location>
        <position position="1"/>
    </location>
</feature>
<accession>A0A2J7ZM45</accession>
<evidence type="ECO:0000313" key="3">
    <source>
        <dbReference type="Proteomes" id="UP000236333"/>
    </source>
</evidence>
<comment type="caution">
    <text evidence="2">The sequence shown here is derived from an EMBL/GenBank/DDBJ whole genome shotgun (WGS) entry which is preliminary data.</text>
</comment>
<evidence type="ECO:0000256" key="1">
    <source>
        <dbReference type="SAM" id="MobiDB-lite"/>
    </source>
</evidence>
<dbReference type="AlphaFoldDB" id="A0A2J7ZM45"/>
<proteinExistence type="predicted"/>
<feature type="region of interest" description="Disordered" evidence="1">
    <location>
        <begin position="1"/>
        <end position="144"/>
    </location>
</feature>